<evidence type="ECO:0000256" key="4">
    <source>
        <dbReference type="ARBA" id="ARBA00023163"/>
    </source>
</evidence>
<dbReference type="SUPFAM" id="SSF101936">
    <property type="entry name" value="DNA-binding pseudobarrel domain"/>
    <property type="match status" value="1"/>
</dbReference>
<dbReference type="InterPro" id="IPR015300">
    <property type="entry name" value="DNA-bd_pseudobarrel_sf"/>
</dbReference>
<evidence type="ECO:0000313" key="8">
    <source>
        <dbReference type="Proteomes" id="UP000030748"/>
    </source>
</evidence>
<keyword evidence="3" id="KW-0238">DNA-binding</keyword>
<dbReference type="GO" id="GO:0005634">
    <property type="term" value="C:nucleus"/>
    <property type="evidence" value="ECO:0007669"/>
    <property type="project" value="UniProtKB-SubCell"/>
</dbReference>
<dbReference type="PANTHER" id="PTHR31541">
    <property type="entry name" value="B3 DOMAIN PLANT PROTEIN-RELATED"/>
    <property type="match status" value="1"/>
</dbReference>
<dbReference type="EMBL" id="KI630271">
    <property type="protein sequence ID" value="EYU42956.1"/>
    <property type="molecule type" value="Genomic_DNA"/>
</dbReference>
<feature type="compositionally biased region" description="Basic and acidic residues" evidence="6">
    <location>
        <begin position="50"/>
        <end position="78"/>
    </location>
</feature>
<keyword evidence="5" id="KW-0539">Nucleus</keyword>
<dbReference type="Pfam" id="PF03754">
    <property type="entry name" value="At2g31720-like"/>
    <property type="match status" value="1"/>
</dbReference>
<dbReference type="AlphaFoldDB" id="A0A022RSL3"/>
<keyword evidence="2" id="KW-0805">Transcription regulation</keyword>
<name>A0A022RSL3_ERYGU</name>
<protein>
    <recommendedName>
        <fullName evidence="9">TF-B3 domain-containing protein</fullName>
    </recommendedName>
</protein>
<dbReference type="OrthoDB" id="1090008at2759"/>
<dbReference type="PANTHER" id="PTHR31541:SF25">
    <property type="entry name" value="GAMMA-GLIADIN B"/>
    <property type="match status" value="1"/>
</dbReference>
<evidence type="ECO:0000256" key="5">
    <source>
        <dbReference type="ARBA" id="ARBA00023242"/>
    </source>
</evidence>
<evidence type="ECO:0008006" key="9">
    <source>
        <dbReference type="Google" id="ProtNLM"/>
    </source>
</evidence>
<evidence type="ECO:0000256" key="3">
    <source>
        <dbReference type="ARBA" id="ARBA00023125"/>
    </source>
</evidence>
<dbReference type="InterPro" id="IPR005508">
    <property type="entry name" value="At2g31720-like"/>
</dbReference>
<keyword evidence="4" id="KW-0804">Transcription</keyword>
<proteinExistence type="predicted"/>
<evidence type="ECO:0000256" key="1">
    <source>
        <dbReference type="ARBA" id="ARBA00004123"/>
    </source>
</evidence>
<feature type="region of interest" description="Disordered" evidence="6">
    <location>
        <begin position="50"/>
        <end position="86"/>
    </location>
</feature>
<evidence type="ECO:0000313" key="7">
    <source>
        <dbReference type="EMBL" id="EYU42956.1"/>
    </source>
</evidence>
<dbReference type="GO" id="GO:0003677">
    <property type="term" value="F:DNA binding"/>
    <property type="evidence" value="ECO:0007669"/>
    <property type="project" value="UniProtKB-KW"/>
</dbReference>
<reference evidence="7 8" key="1">
    <citation type="journal article" date="2013" name="Proc. Natl. Acad. Sci. U.S.A.">
        <title>Fine-scale variation in meiotic recombination in Mimulus inferred from population shotgun sequencing.</title>
        <authorList>
            <person name="Hellsten U."/>
            <person name="Wright K.M."/>
            <person name="Jenkins J."/>
            <person name="Shu S."/>
            <person name="Yuan Y."/>
            <person name="Wessler S.R."/>
            <person name="Schmutz J."/>
            <person name="Willis J.H."/>
            <person name="Rokhsar D.S."/>
        </authorList>
    </citation>
    <scope>NUCLEOTIDE SEQUENCE [LARGE SCALE GENOMIC DNA]</scope>
    <source>
        <strain evidence="8">cv. DUN x IM62</strain>
    </source>
</reference>
<accession>A0A022RSL3</accession>
<organism evidence="7 8">
    <name type="scientific">Erythranthe guttata</name>
    <name type="common">Yellow monkey flower</name>
    <name type="synonym">Mimulus guttatus</name>
    <dbReference type="NCBI Taxonomy" id="4155"/>
    <lineage>
        <taxon>Eukaryota</taxon>
        <taxon>Viridiplantae</taxon>
        <taxon>Streptophyta</taxon>
        <taxon>Embryophyta</taxon>
        <taxon>Tracheophyta</taxon>
        <taxon>Spermatophyta</taxon>
        <taxon>Magnoliopsida</taxon>
        <taxon>eudicotyledons</taxon>
        <taxon>Gunneridae</taxon>
        <taxon>Pentapetalae</taxon>
        <taxon>asterids</taxon>
        <taxon>lamiids</taxon>
        <taxon>Lamiales</taxon>
        <taxon>Phrymaceae</taxon>
        <taxon>Erythranthe</taxon>
    </lineage>
</organism>
<dbReference type="STRING" id="4155.A0A022RSL3"/>
<dbReference type="Proteomes" id="UP000030748">
    <property type="component" value="Unassembled WGS sequence"/>
</dbReference>
<evidence type="ECO:0000256" key="2">
    <source>
        <dbReference type="ARBA" id="ARBA00023015"/>
    </source>
</evidence>
<gene>
    <name evidence="7" type="ORF">MIMGU_mgv11b020199mg</name>
</gene>
<sequence length="243" mass="28449">MADSESRERNGRKNIANILKVLDFEDTPESRKLDPWMIDILAAAQQKEIEQKKNKGKEIARPSETDNIHRDSLHDSPKDPTAQNIRAGRAANANLMRKIMEKMNGNNLKFVFEKKLKATDIDKSQNRLLIAKGVENEFLNKEEKMKLQDRPNEGTSKHKESIMVKILVFDQDCYYEGEIRVHEIKLSKWNGEKYVMNGKWGRLVEEYKLKEDMIVELWAFRVNLELHFALIKLKNKCKFESDE</sequence>
<comment type="subcellular location">
    <subcellularLocation>
        <location evidence="1">Nucleus</location>
    </subcellularLocation>
</comment>
<evidence type="ECO:0000256" key="6">
    <source>
        <dbReference type="SAM" id="MobiDB-lite"/>
    </source>
</evidence>
<dbReference type="Gene3D" id="2.40.330.10">
    <property type="entry name" value="DNA-binding pseudobarrel domain"/>
    <property type="match status" value="1"/>
</dbReference>
<dbReference type="KEGG" id="egt:105951720"/>
<keyword evidence="8" id="KW-1185">Reference proteome</keyword>